<dbReference type="CDD" id="cd05121">
    <property type="entry name" value="ABC1_ADCK3-like"/>
    <property type="match status" value="1"/>
</dbReference>
<evidence type="ECO:0000259" key="2">
    <source>
        <dbReference type="PROSITE" id="PS50011"/>
    </source>
</evidence>
<keyword evidence="4" id="KW-1185">Reference proteome</keyword>
<keyword evidence="3" id="KW-0418">Kinase</keyword>
<dbReference type="Gene3D" id="1.10.510.10">
    <property type="entry name" value="Transferase(Phosphotransferase) domain 1"/>
    <property type="match status" value="1"/>
</dbReference>
<evidence type="ECO:0000313" key="4">
    <source>
        <dbReference type="Proteomes" id="UP001153069"/>
    </source>
</evidence>
<dbReference type="Proteomes" id="UP001153069">
    <property type="component" value="Unassembled WGS sequence"/>
</dbReference>
<keyword evidence="1" id="KW-0732">Signal</keyword>
<comment type="caution">
    <text evidence="3">The sequence shown here is derived from an EMBL/GenBank/DDBJ whole genome shotgun (WGS) entry which is preliminary data.</text>
</comment>
<dbReference type="PROSITE" id="PS50011">
    <property type="entry name" value="PROTEIN_KINASE_DOM"/>
    <property type="match status" value="1"/>
</dbReference>
<protein>
    <submittedName>
        <fullName evidence="3">Protein kinase UbiB</fullName>
    </submittedName>
</protein>
<reference evidence="3" key="1">
    <citation type="submission" date="2020-06" db="EMBL/GenBank/DDBJ databases">
        <authorList>
            <consortium name="Plant Systems Biology data submission"/>
        </authorList>
    </citation>
    <scope>NUCLEOTIDE SEQUENCE</scope>
    <source>
        <strain evidence="3">D6</strain>
    </source>
</reference>
<feature type="chain" id="PRO_5040118278" evidence="1">
    <location>
        <begin position="21"/>
        <end position="582"/>
    </location>
</feature>
<dbReference type="PANTHER" id="PTHR43173:SF12">
    <property type="entry name" value="PROTEIN KINASE SUPERFAMILY PROTEIN"/>
    <property type="match status" value="1"/>
</dbReference>
<dbReference type="SUPFAM" id="SSF56112">
    <property type="entry name" value="Protein kinase-like (PK-like)"/>
    <property type="match status" value="1"/>
</dbReference>
<accession>A0A9N8DQG2</accession>
<feature type="domain" description="Protein kinase" evidence="2">
    <location>
        <begin position="194"/>
        <end position="555"/>
    </location>
</feature>
<evidence type="ECO:0000256" key="1">
    <source>
        <dbReference type="SAM" id="SignalP"/>
    </source>
</evidence>
<dbReference type="PANTHER" id="PTHR43173">
    <property type="entry name" value="ABC1 FAMILY PROTEIN"/>
    <property type="match status" value="1"/>
</dbReference>
<feature type="signal peptide" evidence="1">
    <location>
        <begin position="1"/>
        <end position="20"/>
    </location>
</feature>
<dbReference type="EMBL" id="CAICTM010000297">
    <property type="protein sequence ID" value="CAB9507243.1"/>
    <property type="molecule type" value="Genomic_DNA"/>
</dbReference>
<name>A0A9N8DQG2_9STRA</name>
<dbReference type="InterPro" id="IPR000719">
    <property type="entry name" value="Prot_kinase_dom"/>
</dbReference>
<dbReference type="Pfam" id="PF03109">
    <property type="entry name" value="ABC1"/>
    <property type="match status" value="1"/>
</dbReference>
<organism evidence="3 4">
    <name type="scientific">Seminavis robusta</name>
    <dbReference type="NCBI Taxonomy" id="568900"/>
    <lineage>
        <taxon>Eukaryota</taxon>
        <taxon>Sar</taxon>
        <taxon>Stramenopiles</taxon>
        <taxon>Ochrophyta</taxon>
        <taxon>Bacillariophyta</taxon>
        <taxon>Bacillariophyceae</taxon>
        <taxon>Bacillariophycidae</taxon>
        <taxon>Naviculales</taxon>
        <taxon>Naviculaceae</taxon>
        <taxon>Seminavis</taxon>
    </lineage>
</organism>
<proteinExistence type="predicted"/>
<keyword evidence="3" id="KW-0808">Transferase</keyword>
<dbReference type="GO" id="GO:0005524">
    <property type="term" value="F:ATP binding"/>
    <property type="evidence" value="ECO:0007669"/>
    <property type="project" value="InterPro"/>
</dbReference>
<dbReference type="InterPro" id="IPR004147">
    <property type="entry name" value="ABC1_dom"/>
</dbReference>
<gene>
    <name evidence="3" type="ORF">SEMRO_298_G111200.1</name>
</gene>
<dbReference type="AlphaFoldDB" id="A0A9N8DQG2"/>
<dbReference type="InterPro" id="IPR011009">
    <property type="entry name" value="Kinase-like_dom_sf"/>
</dbReference>
<sequence>MNIRFHHLALAAMGTTGAQAFSPQSPPSFAHRTLSLQAVATIGPPTNSILTSNVNQNAEFPSPLGPMDRFKRAGKFWATSVPIVADYYGLMSRIKLKETLTGHALEESEMERLWHDQHADGATKMKNTINDLKGFYVKAAQIVGARADLFPSEYTEALMSFQENVDPMPTSLARAVVEKELLTDGQTFEDVFSEFDEIPLGSASVAQVHRAVLTEAYGGKEVAVKIQRPSIEAKLMGDIKNLLAISKAFRNNPNLPLDYYTIFSELEKQLENEFDFMLEAESMERIYKSLIIGPDGSPRDIPLVMPLPVEGLVTKRVLVMDYLEGTPLTRATEKMKEKGIKPDSPEAKLFATRLLNALTTVFGRNILEAGYFHADPHPGNIFILDDGRIGLIDFGQVKEISNEYRDTLNKMMIALDDRRNDGLEGSTGINDERVRDLTLELGIELKATAPDVAATAMGIWLFDGSSDLPGGYEKGELSEKSPSKALKTFPQELVLVARSSMLIKGFANRFGIPWSLAKEWAPVARQMLGESEVTMAAPQKRGRMGRMWGFVKKFTKGRTARLAQRLPAPMRRGVASLALKFQ</sequence>
<dbReference type="GO" id="GO:0004672">
    <property type="term" value="F:protein kinase activity"/>
    <property type="evidence" value="ECO:0007669"/>
    <property type="project" value="InterPro"/>
</dbReference>
<dbReference type="InterPro" id="IPR051130">
    <property type="entry name" value="Mito_struct-func_regulator"/>
</dbReference>
<dbReference type="OrthoDB" id="427480at2759"/>
<evidence type="ECO:0000313" key="3">
    <source>
        <dbReference type="EMBL" id="CAB9507243.1"/>
    </source>
</evidence>